<dbReference type="InterPro" id="IPR035979">
    <property type="entry name" value="RBD_domain_sf"/>
</dbReference>
<dbReference type="Gramene" id="mRNA:HanXRQr2_Chr04g0151521">
    <property type="protein sequence ID" value="CDS:HanXRQr2_Chr04g0151521.1"/>
    <property type="gene ID" value="HanXRQr2_Chr04g0151521"/>
</dbReference>
<dbReference type="EMBL" id="MNCJ02000319">
    <property type="protein sequence ID" value="KAF5808965.1"/>
    <property type="molecule type" value="Genomic_DNA"/>
</dbReference>
<protein>
    <submittedName>
        <fullName evidence="1">Nucleotide-binding alpha-beta plait domain superfamily, RNA-binding domain superfamily</fullName>
    </submittedName>
</protein>
<gene>
    <name evidence="1" type="ORF">HanXRQr2_Chr04g0151521</name>
</gene>
<proteinExistence type="predicted"/>
<evidence type="ECO:0000313" key="2">
    <source>
        <dbReference type="Proteomes" id="UP000215914"/>
    </source>
</evidence>
<organism evidence="1 2">
    <name type="scientific">Helianthus annuus</name>
    <name type="common">Common sunflower</name>
    <dbReference type="NCBI Taxonomy" id="4232"/>
    <lineage>
        <taxon>Eukaryota</taxon>
        <taxon>Viridiplantae</taxon>
        <taxon>Streptophyta</taxon>
        <taxon>Embryophyta</taxon>
        <taxon>Tracheophyta</taxon>
        <taxon>Spermatophyta</taxon>
        <taxon>Magnoliopsida</taxon>
        <taxon>eudicotyledons</taxon>
        <taxon>Gunneridae</taxon>
        <taxon>Pentapetalae</taxon>
        <taxon>asterids</taxon>
        <taxon>campanulids</taxon>
        <taxon>Asterales</taxon>
        <taxon>Asteraceae</taxon>
        <taxon>Asteroideae</taxon>
        <taxon>Heliantheae alliance</taxon>
        <taxon>Heliantheae</taxon>
        <taxon>Helianthus</taxon>
    </lineage>
</organism>
<evidence type="ECO:0000313" key="1">
    <source>
        <dbReference type="EMBL" id="KAF5808965.1"/>
    </source>
</evidence>
<keyword evidence="2" id="KW-1185">Reference proteome</keyword>
<comment type="caution">
    <text evidence="1">The sequence shown here is derived from an EMBL/GenBank/DDBJ whole genome shotgun (WGS) entry which is preliminary data.</text>
</comment>
<reference evidence="1" key="1">
    <citation type="journal article" date="2017" name="Nature">
        <title>The sunflower genome provides insights into oil metabolism, flowering and Asterid evolution.</title>
        <authorList>
            <person name="Badouin H."/>
            <person name="Gouzy J."/>
            <person name="Grassa C.J."/>
            <person name="Murat F."/>
            <person name="Staton S.E."/>
            <person name="Cottret L."/>
            <person name="Lelandais-Briere C."/>
            <person name="Owens G.L."/>
            <person name="Carrere S."/>
            <person name="Mayjonade B."/>
            <person name="Legrand L."/>
            <person name="Gill N."/>
            <person name="Kane N.C."/>
            <person name="Bowers J.E."/>
            <person name="Hubner S."/>
            <person name="Bellec A."/>
            <person name="Berard A."/>
            <person name="Berges H."/>
            <person name="Blanchet N."/>
            <person name="Boniface M.C."/>
            <person name="Brunel D."/>
            <person name="Catrice O."/>
            <person name="Chaidir N."/>
            <person name="Claudel C."/>
            <person name="Donnadieu C."/>
            <person name="Faraut T."/>
            <person name="Fievet G."/>
            <person name="Helmstetter N."/>
            <person name="King M."/>
            <person name="Knapp S.J."/>
            <person name="Lai Z."/>
            <person name="Le Paslier M.C."/>
            <person name="Lippi Y."/>
            <person name="Lorenzon L."/>
            <person name="Mandel J.R."/>
            <person name="Marage G."/>
            <person name="Marchand G."/>
            <person name="Marquand E."/>
            <person name="Bret-Mestries E."/>
            <person name="Morien E."/>
            <person name="Nambeesan S."/>
            <person name="Nguyen T."/>
            <person name="Pegot-Espagnet P."/>
            <person name="Pouilly N."/>
            <person name="Raftis F."/>
            <person name="Sallet E."/>
            <person name="Schiex T."/>
            <person name="Thomas J."/>
            <person name="Vandecasteele C."/>
            <person name="Vares D."/>
            <person name="Vear F."/>
            <person name="Vautrin S."/>
            <person name="Crespi M."/>
            <person name="Mangin B."/>
            <person name="Burke J.M."/>
            <person name="Salse J."/>
            <person name="Munos S."/>
            <person name="Vincourt P."/>
            <person name="Rieseberg L.H."/>
            <person name="Langlade N.B."/>
        </authorList>
    </citation>
    <scope>NUCLEOTIDE SEQUENCE</scope>
    <source>
        <tissue evidence="1">Leaves</tissue>
    </source>
</reference>
<dbReference type="GO" id="GO:0003676">
    <property type="term" value="F:nucleic acid binding"/>
    <property type="evidence" value="ECO:0007669"/>
    <property type="project" value="InterPro"/>
</dbReference>
<reference evidence="1" key="2">
    <citation type="submission" date="2020-06" db="EMBL/GenBank/DDBJ databases">
        <title>Helianthus annuus Genome sequencing and assembly Release 2.</title>
        <authorList>
            <person name="Gouzy J."/>
            <person name="Langlade N."/>
            <person name="Munos S."/>
        </authorList>
    </citation>
    <scope>NUCLEOTIDE SEQUENCE</scope>
    <source>
        <tissue evidence="1">Leaves</tissue>
    </source>
</reference>
<accession>A0A9K3J5E3</accession>
<dbReference type="AlphaFoldDB" id="A0A9K3J5E3"/>
<name>A0A9K3J5E3_HELAN</name>
<sequence>MYIARKKDKEGKRFGFLSLKNVKDAKETEKILNGLKLGGCNLRVNITKFAAENVNRWDTEVHHGRKEVKVGNDFGKKGYLGENSKNVMRFNEGWLKEGVSFRDMVEQVGSNSGEETTDKVVEVHEETSAFFDFQGIAVVGRVNDIPTLAKMDLLLKKAGVSEFTIYYLGGLNLLISFEDDIDAADFVLNVNLWCGWFSTLDI</sequence>
<dbReference type="Proteomes" id="UP000215914">
    <property type="component" value="Unassembled WGS sequence"/>
</dbReference>
<dbReference type="SUPFAM" id="SSF54928">
    <property type="entry name" value="RNA-binding domain, RBD"/>
    <property type="match status" value="1"/>
</dbReference>